<accession>A0A1Q5PYD3</accession>
<dbReference type="STRING" id="52770.BSZ40_00440"/>
<organism evidence="2 3">
    <name type="scientific">Buchananella hordeovulneris</name>
    <dbReference type="NCBI Taxonomy" id="52770"/>
    <lineage>
        <taxon>Bacteria</taxon>
        <taxon>Bacillati</taxon>
        <taxon>Actinomycetota</taxon>
        <taxon>Actinomycetes</taxon>
        <taxon>Actinomycetales</taxon>
        <taxon>Actinomycetaceae</taxon>
        <taxon>Buchananella</taxon>
    </lineage>
</organism>
<feature type="region of interest" description="Disordered" evidence="1">
    <location>
        <begin position="777"/>
        <end position="810"/>
    </location>
</feature>
<dbReference type="OrthoDB" id="5149322at2"/>
<comment type="caution">
    <text evidence="2">The sequence shown here is derived from an EMBL/GenBank/DDBJ whole genome shotgun (WGS) entry which is preliminary data.</text>
</comment>
<dbReference type="EMBL" id="MQVS01000001">
    <property type="protein sequence ID" value="OKL52621.1"/>
    <property type="molecule type" value="Genomic_DNA"/>
</dbReference>
<feature type="region of interest" description="Disordered" evidence="1">
    <location>
        <begin position="612"/>
        <end position="634"/>
    </location>
</feature>
<dbReference type="InParanoid" id="A0A1Q5PYD3"/>
<evidence type="ECO:0008006" key="4">
    <source>
        <dbReference type="Google" id="ProtNLM"/>
    </source>
</evidence>
<proteinExistence type="predicted"/>
<dbReference type="RefSeq" id="WP_073822162.1">
    <property type="nucleotide sequence ID" value="NZ_MQVS01000001.1"/>
</dbReference>
<sequence length="810" mass="84429">MSLFEFDSGQLSPAQFGRAVDGELPEELLLSVRDNLDQILTRPLFPVLHDIDASDAAAKTPWVIALDGAGQAVSLEVVACLNSRSLAAALARAAEVATLGWNDLAAVYAEGPTAFRTQWAAFRSSLPPTIDQGPRLTIIAGAVEEAVRPGLDFLTASGVEVRLLEVRALSTGRQFVEIVSLDPLFGLGRSLLAAHTPELPGSGQPVAGEPPLLGAPVEESDEPAAALPGPDEEDSPGAAAVEQAAGISEAEEGTRRPEAGTKEPTPARSGRQRRPRPAPQAPLADDTRTPAMGIPEVEAAIANAQASAEAQAAHADVPPAGDPATAELQLGPVRAAARSRRAGRRTARHSAVEKRQSDTAARADQPQATGQKQPGKAETHEPTAANGPAAEVGAEPQIERRRRQRASDDAPQLGQSDTFTRLRQVVAARRREHGEVELPPLPSRRRLREQAPTILDEPTPAVSDAAATKGATPSGSQRQRSATRRRRQELVSPRPRAAENPAAAAAPPVATPEPGELATDAPTEVLLAPAAPTGEPVALAPAPQPPVKAAADAVAVEAEPGAVAVAAAVPVRHATEPRQGHATYPGDETVPRVEEAAVEVVTERLAPPTTVPVERRRERQPAPEAPPVTVNSRPAALVPPVGAAPAWPPVPRPATPPVDLPAPIDTGSIPRVATGAAPQRRSILEAAHGRRARGGVVVESAVPTQQLSGEEQAEASLLAAISRAAGEGTPLFWVVPNAPLPGEPEGWLVETGIRVIDGTVLPTPRLAAPEVGAGRDPWDAWRIGSTRGPSLGEAGREIQARSATARRNRR</sequence>
<feature type="compositionally biased region" description="Low complexity" evidence="1">
    <location>
        <begin position="302"/>
        <end position="315"/>
    </location>
</feature>
<evidence type="ECO:0000313" key="2">
    <source>
        <dbReference type="EMBL" id="OKL52621.1"/>
    </source>
</evidence>
<name>A0A1Q5PYD3_9ACTO</name>
<feature type="compositionally biased region" description="Basic and acidic residues" evidence="1">
    <location>
        <begin position="252"/>
        <end position="261"/>
    </location>
</feature>
<dbReference type="Proteomes" id="UP000185612">
    <property type="component" value="Unassembled WGS sequence"/>
</dbReference>
<keyword evidence="3" id="KW-1185">Reference proteome</keyword>
<reference evidence="3" key="1">
    <citation type="submission" date="2016-12" db="EMBL/GenBank/DDBJ databases">
        <authorList>
            <person name="Meng X."/>
        </authorList>
    </citation>
    <scope>NUCLEOTIDE SEQUENCE [LARGE SCALE GENOMIC DNA]</scope>
    <source>
        <strain evidence="3">DSM 20732</strain>
    </source>
</reference>
<gene>
    <name evidence="2" type="ORF">BSZ40_00440</name>
</gene>
<feature type="compositionally biased region" description="Low complexity" evidence="1">
    <location>
        <begin position="493"/>
        <end position="514"/>
    </location>
</feature>
<feature type="compositionally biased region" description="Low complexity" evidence="1">
    <location>
        <begin position="535"/>
        <end position="544"/>
    </location>
</feature>
<protein>
    <recommendedName>
        <fullName evidence="4">RAMA domain-containing protein</fullName>
    </recommendedName>
</protein>
<feature type="compositionally biased region" description="Basic residues" evidence="1">
    <location>
        <begin position="337"/>
        <end position="348"/>
    </location>
</feature>
<evidence type="ECO:0000313" key="3">
    <source>
        <dbReference type="Proteomes" id="UP000185612"/>
    </source>
</evidence>
<evidence type="ECO:0000256" key="1">
    <source>
        <dbReference type="SAM" id="MobiDB-lite"/>
    </source>
</evidence>
<feature type="region of interest" description="Disordered" evidence="1">
    <location>
        <begin position="196"/>
        <end position="290"/>
    </location>
</feature>
<feature type="region of interest" description="Disordered" evidence="1">
    <location>
        <begin position="652"/>
        <end position="677"/>
    </location>
</feature>
<dbReference type="AlphaFoldDB" id="A0A1Q5PYD3"/>
<feature type="region of interest" description="Disordered" evidence="1">
    <location>
        <begin position="302"/>
        <end position="544"/>
    </location>
</feature>